<evidence type="ECO:0008006" key="3">
    <source>
        <dbReference type="Google" id="ProtNLM"/>
    </source>
</evidence>
<reference evidence="1" key="1">
    <citation type="submission" date="2021-01" db="EMBL/GenBank/DDBJ databases">
        <authorList>
            <person name="Kaushik A."/>
        </authorList>
    </citation>
    <scope>NUCLEOTIDE SEQUENCE</scope>
    <source>
        <strain evidence="1">AG5</strain>
    </source>
</reference>
<dbReference type="EMBL" id="CAJNJQ010002168">
    <property type="protein sequence ID" value="CAE7167717.1"/>
    <property type="molecule type" value="Genomic_DNA"/>
</dbReference>
<evidence type="ECO:0000313" key="1">
    <source>
        <dbReference type="EMBL" id="CAE7167717.1"/>
    </source>
</evidence>
<organism evidence="1 2">
    <name type="scientific">Rhizoctonia solani</name>
    <dbReference type="NCBI Taxonomy" id="456999"/>
    <lineage>
        <taxon>Eukaryota</taxon>
        <taxon>Fungi</taxon>
        <taxon>Dikarya</taxon>
        <taxon>Basidiomycota</taxon>
        <taxon>Agaricomycotina</taxon>
        <taxon>Agaricomycetes</taxon>
        <taxon>Cantharellales</taxon>
        <taxon>Ceratobasidiaceae</taxon>
        <taxon>Rhizoctonia</taxon>
    </lineage>
</organism>
<name>A0A8H3E6K0_9AGAM</name>
<protein>
    <recommendedName>
        <fullName evidence="3">Fungal lipase-like domain-containing protein</fullName>
    </recommendedName>
</protein>
<comment type="caution">
    <text evidence="1">The sequence shown here is derived from an EMBL/GenBank/DDBJ whole genome shotgun (WGS) entry which is preliminary data.</text>
</comment>
<dbReference type="Proteomes" id="UP000663827">
    <property type="component" value="Unassembled WGS sequence"/>
</dbReference>
<sequence>MQAPLPMPSGTINEAKQNIAVRHLVQLAELTLKRGAQPTAGEPEIPNGLFGSASHFDDLVQWSNDNKTQIAEAVKDRAFGGPDGSDIKWTNVLLGCMEAATVYLRDSAKVIAAAEAYKQNDFEAAFRLLEESTKQIQEVAALWGMKFQLLCDLTESSATFETGPYCGAFYSENPDAPFIGVAFKHEPAPAMDLIRQGLNDLCPNIPNKGIPVMVHVAGHSFGGSYSNLCYNQFTIPAVLPQFTTLGDLYTF</sequence>
<gene>
    <name evidence="1" type="ORF">RDB_LOCUS102145</name>
</gene>
<dbReference type="AlphaFoldDB" id="A0A8H3E6K0"/>
<evidence type="ECO:0000313" key="2">
    <source>
        <dbReference type="Proteomes" id="UP000663827"/>
    </source>
</evidence>
<proteinExistence type="predicted"/>
<accession>A0A8H3E6K0</accession>
<feature type="non-terminal residue" evidence="1">
    <location>
        <position position="1"/>
    </location>
</feature>